<dbReference type="InterPro" id="IPR036770">
    <property type="entry name" value="Ankyrin_rpt-contain_sf"/>
</dbReference>
<dbReference type="PROSITE" id="PS50297">
    <property type="entry name" value="ANK_REP_REGION"/>
    <property type="match status" value="1"/>
</dbReference>
<feature type="repeat" description="ANK" evidence="1">
    <location>
        <begin position="14"/>
        <end position="36"/>
    </location>
</feature>
<dbReference type="Proteomes" id="UP000834106">
    <property type="component" value="Chromosome 14"/>
</dbReference>
<protein>
    <recommendedName>
        <fullName evidence="4">Ankyrin repeat protein</fullName>
    </recommendedName>
</protein>
<organism evidence="2 3">
    <name type="scientific">Fraxinus pennsylvanica</name>
    <dbReference type="NCBI Taxonomy" id="56036"/>
    <lineage>
        <taxon>Eukaryota</taxon>
        <taxon>Viridiplantae</taxon>
        <taxon>Streptophyta</taxon>
        <taxon>Embryophyta</taxon>
        <taxon>Tracheophyta</taxon>
        <taxon>Spermatophyta</taxon>
        <taxon>Magnoliopsida</taxon>
        <taxon>eudicotyledons</taxon>
        <taxon>Gunneridae</taxon>
        <taxon>Pentapetalae</taxon>
        <taxon>asterids</taxon>
        <taxon>lamiids</taxon>
        <taxon>Lamiales</taxon>
        <taxon>Oleaceae</taxon>
        <taxon>Oleeae</taxon>
        <taxon>Fraxinus</taxon>
    </lineage>
</organism>
<dbReference type="SMART" id="SM00248">
    <property type="entry name" value="ANK"/>
    <property type="match status" value="3"/>
</dbReference>
<dbReference type="InterPro" id="IPR002110">
    <property type="entry name" value="Ankyrin_rpt"/>
</dbReference>
<sequence length="159" mass="17495">MSLKPSFIEKLNPDGFTPLHLALHINVVETVKRLVKCDPTPIHVPGRERITPSHYAAEINSVELLAEFLVSCPESIKDLTACGDTAVHVVVRTRGSEVLKNMNNVNDKNSQDMTALDIAMSLPAEMNTKIKIYLCRAGASRASLRHKNVSLADFMGSQE</sequence>
<evidence type="ECO:0008006" key="4">
    <source>
        <dbReference type="Google" id="ProtNLM"/>
    </source>
</evidence>
<dbReference type="AlphaFoldDB" id="A0AAD1ZU08"/>
<dbReference type="SUPFAM" id="SSF48403">
    <property type="entry name" value="Ankyrin repeat"/>
    <property type="match status" value="1"/>
</dbReference>
<dbReference type="PANTHER" id="PTHR24128">
    <property type="entry name" value="HOMEOBOX PROTEIN WARIAI"/>
    <property type="match status" value="1"/>
</dbReference>
<keyword evidence="3" id="KW-1185">Reference proteome</keyword>
<dbReference type="PANTHER" id="PTHR24128:SF24">
    <property type="entry name" value="ANKYRIN REPEAT PROTEIN"/>
    <property type="match status" value="1"/>
</dbReference>
<accession>A0AAD1ZU08</accession>
<evidence type="ECO:0000313" key="2">
    <source>
        <dbReference type="EMBL" id="CAI9775563.1"/>
    </source>
</evidence>
<evidence type="ECO:0000313" key="3">
    <source>
        <dbReference type="Proteomes" id="UP000834106"/>
    </source>
</evidence>
<gene>
    <name evidence="2" type="ORF">FPE_LOCUS22993</name>
</gene>
<keyword evidence="1" id="KW-0040">ANK repeat</keyword>
<dbReference type="EMBL" id="OU503049">
    <property type="protein sequence ID" value="CAI9775563.1"/>
    <property type="molecule type" value="Genomic_DNA"/>
</dbReference>
<dbReference type="PROSITE" id="PS50088">
    <property type="entry name" value="ANK_REPEAT"/>
    <property type="match status" value="1"/>
</dbReference>
<name>A0AAD1ZU08_9LAMI</name>
<proteinExistence type="predicted"/>
<reference evidence="2" key="1">
    <citation type="submission" date="2023-05" db="EMBL/GenBank/DDBJ databases">
        <authorList>
            <person name="Huff M."/>
        </authorList>
    </citation>
    <scope>NUCLEOTIDE SEQUENCE</scope>
</reference>
<dbReference type="Gene3D" id="1.25.40.20">
    <property type="entry name" value="Ankyrin repeat-containing domain"/>
    <property type="match status" value="1"/>
</dbReference>
<evidence type="ECO:0000256" key="1">
    <source>
        <dbReference type="PROSITE-ProRule" id="PRU00023"/>
    </source>
</evidence>
<dbReference type="Pfam" id="PF00023">
    <property type="entry name" value="Ank"/>
    <property type="match status" value="1"/>
</dbReference>